<keyword evidence="1" id="KW-0863">Zinc-finger</keyword>
<evidence type="ECO:0000256" key="1">
    <source>
        <dbReference type="PROSITE-ProRule" id="PRU00723"/>
    </source>
</evidence>
<evidence type="ECO:0000256" key="2">
    <source>
        <dbReference type="SAM" id="MobiDB-lite"/>
    </source>
</evidence>
<dbReference type="GO" id="GO:0008270">
    <property type="term" value="F:zinc ion binding"/>
    <property type="evidence" value="ECO:0007669"/>
    <property type="project" value="UniProtKB-KW"/>
</dbReference>
<keyword evidence="1" id="KW-0479">Metal-binding</keyword>
<accession>R4XA06</accession>
<keyword evidence="1" id="KW-0862">Zinc</keyword>
<dbReference type="VEuPathDB" id="FungiDB:TAPDE_000784"/>
<evidence type="ECO:0000313" key="5">
    <source>
        <dbReference type="Proteomes" id="UP000013776"/>
    </source>
</evidence>
<feature type="compositionally biased region" description="Polar residues" evidence="2">
    <location>
        <begin position="565"/>
        <end position="577"/>
    </location>
</feature>
<dbReference type="EMBL" id="CAHR02000025">
    <property type="protein sequence ID" value="CCG81094.1"/>
    <property type="molecule type" value="Genomic_DNA"/>
</dbReference>
<gene>
    <name evidence="4" type="ORF">TAPDE_000784</name>
</gene>
<evidence type="ECO:0000313" key="4">
    <source>
        <dbReference type="EMBL" id="CCG81094.1"/>
    </source>
</evidence>
<protein>
    <recommendedName>
        <fullName evidence="3">C3H1-type domain-containing protein</fullName>
    </recommendedName>
</protein>
<reference evidence="4 5" key="1">
    <citation type="journal article" date="2013" name="MBio">
        <title>Genome sequencing of the plant pathogen Taphrina deformans, the causal agent of peach leaf curl.</title>
        <authorList>
            <person name="Cisse O.H."/>
            <person name="Almeida J.M.G.C.F."/>
            <person name="Fonseca A."/>
            <person name="Kumar A.A."/>
            <person name="Salojaervi J."/>
            <person name="Overmyer K."/>
            <person name="Hauser P.M."/>
            <person name="Pagni M."/>
        </authorList>
    </citation>
    <scope>NUCLEOTIDE SEQUENCE [LARGE SCALE GENOMIC DNA]</scope>
    <source>
        <strain evidence="5">PYCC 5710 / ATCC 11124 / CBS 356.35 / IMI 108563 / JCM 9778 / NBRC 8474</strain>
    </source>
</reference>
<dbReference type="AlphaFoldDB" id="R4XA06"/>
<feature type="compositionally biased region" description="Acidic residues" evidence="2">
    <location>
        <begin position="472"/>
        <end position="509"/>
    </location>
</feature>
<feature type="region of interest" description="Disordered" evidence="2">
    <location>
        <begin position="472"/>
        <end position="595"/>
    </location>
</feature>
<proteinExistence type="predicted"/>
<sequence>MRNPTISLEVSVVLSKASAQTTKIRATRVKEPSAHIIPAARFPQNAQEKEHLTKGFYAEKKRILCRDFEASLNSIEGYYCPRFNDCLYAHLKASISPNSQVRNEPFTFTPERIKQLRMRRRQEQGHTAEFLRFLRSSPAHFPLFVTERIERLLQTLIIDLTAAQAEPIARALVGEFHDNFGSALIDLRGYAHPRARSLAEARLQNTPTDHFDALVHIIREYDADGVLMLMTQRDAEWSNSNLPENLQEWRMPTLQIEQDEQIIYHYVTTRGTFINTSEHHNDHLDLMRDLGRKNNEQGDVGSNSSADLHMYHIFHDDGSRPEMRAAIPASIFEEFPTHVEFIEPIKMNFAGLDSLTHHFMSPCSVEEARAIFLLSPGYLATRAALDANQAGMQHLDEVGERTILAFERGGNNSSRNRLPNGLPFLPMGVPRDNIFDELDEDDYDFHEYYESDENPWNAYMAGAHGLESALYDDEDVDDDNDDDDDEDNESGDDEDADGISSDEESDDDMPGIVPVESDDGDTWGTVSERSARTDSDGEDMLCHATVDGDSSGAEGESRFDRAVLSTASFQHDTSGQEDSMEEDNVGDASTMPSVD</sequence>
<dbReference type="PROSITE" id="PS50103">
    <property type="entry name" value="ZF_C3H1"/>
    <property type="match status" value="1"/>
</dbReference>
<keyword evidence="5" id="KW-1185">Reference proteome</keyword>
<dbReference type="InterPro" id="IPR000571">
    <property type="entry name" value="Znf_CCCH"/>
</dbReference>
<name>R4XA06_TAPDE</name>
<comment type="caution">
    <text evidence="4">The sequence shown here is derived from an EMBL/GenBank/DDBJ whole genome shotgun (WGS) entry which is preliminary data.</text>
</comment>
<dbReference type="Proteomes" id="UP000013776">
    <property type="component" value="Unassembled WGS sequence"/>
</dbReference>
<feature type="domain" description="C3H1-type" evidence="3">
    <location>
        <begin position="59"/>
        <end position="93"/>
    </location>
</feature>
<evidence type="ECO:0000259" key="3">
    <source>
        <dbReference type="PROSITE" id="PS50103"/>
    </source>
</evidence>
<feature type="zinc finger region" description="C3H1-type" evidence="1">
    <location>
        <begin position="59"/>
        <end position="93"/>
    </location>
</feature>
<organism evidence="4 5">
    <name type="scientific">Taphrina deformans (strain PYCC 5710 / ATCC 11124 / CBS 356.35 / IMI 108563 / JCM 9778 / NBRC 8474)</name>
    <name type="common">Peach leaf curl fungus</name>
    <name type="synonym">Lalaria deformans</name>
    <dbReference type="NCBI Taxonomy" id="1097556"/>
    <lineage>
        <taxon>Eukaryota</taxon>
        <taxon>Fungi</taxon>
        <taxon>Dikarya</taxon>
        <taxon>Ascomycota</taxon>
        <taxon>Taphrinomycotina</taxon>
        <taxon>Taphrinomycetes</taxon>
        <taxon>Taphrinales</taxon>
        <taxon>Taphrinaceae</taxon>
        <taxon>Taphrina</taxon>
    </lineage>
</organism>